<keyword evidence="2" id="KW-0805">Transcription regulation</keyword>
<dbReference type="SUPFAM" id="SSF48452">
    <property type="entry name" value="TPR-like"/>
    <property type="match status" value="1"/>
</dbReference>
<dbReference type="SMART" id="SM01043">
    <property type="entry name" value="BTAD"/>
    <property type="match status" value="1"/>
</dbReference>
<accession>A0A2I1R9N4</accession>
<evidence type="ECO:0000259" key="7">
    <source>
        <dbReference type="PROSITE" id="PS51755"/>
    </source>
</evidence>
<dbReference type="InterPro" id="IPR005158">
    <property type="entry name" value="BTAD"/>
</dbReference>
<evidence type="ECO:0000256" key="1">
    <source>
        <dbReference type="ARBA" id="ARBA00005820"/>
    </source>
</evidence>
<dbReference type="InterPro" id="IPR001867">
    <property type="entry name" value="OmpR/PhoB-type_DNA-bd"/>
</dbReference>
<dbReference type="InterPro" id="IPR027417">
    <property type="entry name" value="P-loop_NTPase"/>
</dbReference>
<dbReference type="EMBL" id="PKJC01000005">
    <property type="protein sequence ID" value="PKZ65851.1"/>
    <property type="molecule type" value="Genomic_DNA"/>
</dbReference>
<sequence>MAVRDGHPAGDAASALRISVLGPISCELDSEVVDLGPRRQRAVLARLVAGRGRVVSTDRLIDDLWNGEPPPKALAGLQVQVSNLRRVIEPSRPPRAPATVLVSEQPGYALRLPRSGVDVWEFEALVTVGDAEDPASRLDELDGALRMWRGDPYGACSAESWAQPEVARLQDVRRSAVEQWASLAVDHGRAAEVAQVLAAECDDQPAREEYFRLLALAQYRLGRQADALATLRRLRSYLADELGVDPGPPIQQLERDILQQAPTLTAPVAPVAPAVPEPPSVLPVSAAVGRREPAGREHELATLLGHAENAVSASGLRVVWLSAEAGGGKSTCADSLVARLGATGWGGAIGHCPEVDGAPTAWAWREILQQIGTRGEPTPVETLDSSFDIARRVMEACGSQAGARGIVLVLDDAHRADGATLQVLRQLVTWMARSPVLVLVTYRASEAGVDLLATTASLAAVTADHIELKGLSDNGIRELAASVGLESVDTPLLELLRTRTDGNPLFVRELAKLVASRGFSAAAAAIPRGVTSVLMQRIERLPAEVATVLRLAALFGRSAPIDGVLTLWNRNTDESAEELVLDAIDTAVAAGLLTADVDTVHFNHVLVRDAVYDSIPTLRKRRSHWQIVKYLEQTRGVDPDELAHHAALGAVPDTIERALELVTVAASARFATEFTADSADLWRSAVRLHEMAGHAASAADEAGRSAFVLALTHLVTALAFRGDDTAEARARRGQALAVARELNDDDLVMSALTCWRAPVIWTTRRQRIADTDLIAAMTVALGRATGADRVYLLVSLVFEIEGIDDRRAIELAAQAVAAAADHEDPEVRCAAWNARVYTALGPDLSAQLPEFADEFDRVAGESGVLAYQAAAHFFSFLARAARVDLPGAVAQVQQGLRSASSGRAGELVVVLSAFSAVLEVLGGDIDQAEREYRDLTARLQAAGAVNSAEIGLVGEMVIGWFRGSLAHLVGPLAAIDEVAPKMISWVYVVALLDAGQPDQARRVARAAPPVSRDFYWTAMSVFHARALVRLEMTEAARVLYTELRPWSGTVAGLNSGSVAFGPMDVVLAELADLLGDTDAAAAHRRTAEEVQATVRAGLIELGRR</sequence>
<dbReference type="Gene3D" id="1.25.40.10">
    <property type="entry name" value="Tetratricopeptide repeat domain"/>
    <property type="match status" value="1"/>
</dbReference>
<dbReference type="PANTHER" id="PTHR35807:SF1">
    <property type="entry name" value="TRANSCRIPTIONAL REGULATOR REDD"/>
    <property type="match status" value="1"/>
</dbReference>
<reference evidence="8 9" key="1">
    <citation type="submission" date="2017-12" db="EMBL/GenBank/DDBJ databases">
        <title>Phylogenetic diversity of female urinary microbiome.</title>
        <authorList>
            <person name="Thomas-White K."/>
            <person name="Wolfe A.J."/>
        </authorList>
    </citation>
    <scope>NUCLEOTIDE SEQUENCE [LARGE SCALE GENOMIC DNA]</scope>
    <source>
        <strain evidence="8 9">UMB0777</strain>
    </source>
</reference>
<evidence type="ECO:0000256" key="4">
    <source>
        <dbReference type="ARBA" id="ARBA00023163"/>
    </source>
</evidence>
<dbReference type="InterPro" id="IPR036388">
    <property type="entry name" value="WH-like_DNA-bd_sf"/>
</dbReference>
<feature type="coiled-coil region" evidence="6">
    <location>
        <begin position="918"/>
        <end position="945"/>
    </location>
</feature>
<dbReference type="GO" id="GO:0006355">
    <property type="term" value="P:regulation of DNA-templated transcription"/>
    <property type="evidence" value="ECO:0007669"/>
    <property type="project" value="InterPro"/>
</dbReference>
<evidence type="ECO:0000256" key="6">
    <source>
        <dbReference type="SAM" id="Coils"/>
    </source>
</evidence>
<dbReference type="InterPro" id="IPR051677">
    <property type="entry name" value="AfsR-DnrI-RedD_regulator"/>
</dbReference>
<dbReference type="GO" id="GO:0003677">
    <property type="term" value="F:DNA binding"/>
    <property type="evidence" value="ECO:0007669"/>
    <property type="project" value="UniProtKB-UniRule"/>
</dbReference>
<keyword evidence="6" id="KW-0175">Coiled coil</keyword>
<keyword evidence="4" id="KW-0804">Transcription</keyword>
<dbReference type="RefSeq" id="WP_101820025.1">
    <property type="nucleotide sequence ID" value="NZ_PKJC01000005.1"/>
</dbReference>
<organism evidence="8 9">
    <name type="scientific">Gordonia terrae</name>
    <dbReference type="NCBI Taxonomy" id="2055"/>
    <lineage>
        <taxon>Bacteria</taxon>
        <taxon>Bacillati</taxon>
        <taxon>Actinomycetota</taxon>
        <taxon>Actinomycetes</taxon>
        <taxon>Mycobacteriales</taxon>
        <taxon>Gordoniaceae</taxon>
        <taxon>Gordonia</taxon>
    </lineage>
</organism>
<dbReference type="SMART" id="SM00862">
    <property type="entry name" value="Trans_reg_C"/>
    <property type="match status" value="1"/>
</dbReference>
<dbReference type="AlphaFoldDB" id="A0A2I1R9N4"/>
<dbReference type="PANTHER" id="PTHR35807">
    <property type="entry name" value="TRANSCRIPTIONAL REGULATOR REDD-RELATED"/>
    <property type="match status" value="1"/>
</dbReference>
<dbReference type="STRING" id="2055.BCM27_23570"/>
<dbReference type="Proteomes" id="UP000234662">
    <property type="component" value="Unassembled WGS sequence"/>
</dbReference>
<feature type="DNA-binding region" description="OmpR/PhoB-type" evidence="5">
    <location>
        <begin position="4"/>
        <end position="112"/>
    </location>
</feature>
<evidence type="ECO:0000256" key="5">
    <source>
        <dbReference type="PROSITE-ProRule" id="PRU01091"/>
    </source>
</evidence>
<dbReference type="Gene3D" id="3.40.50.300">
    <property type="entry name" value="P-loop containing nucleotide triphosphate hydrolases"/>
    <property type="match status" value="1"/>
</dbReference>
<proteinExistence type="inferred from homology"/>
<comment type="similarity">
    <text evidence="1">Belongs to the AfsR/DnrI/RedD regulatory family.</text>
</comment>
<feature type="domain" description="OmpR/PhoB-type" evidence="7">
    <location>
        <begin position="4"/>
        <end position="112"/>
    </location>
</feature>
<dbReference type="SUPFAM" id="SSF52540">
    <property type="entry name" value="P-loop containing nucleoside triphosphate hydrolases"/>
    <property type="match status" value="1"/>
</dbReference>
<dbReference type="InterPro" id="IPR016032">
    <property type="entry name" value="Sig_transdc_resp-reg_C-effctor"/>
</dbReference>
<dbReference type="InterPro" id="IPR041664">
    <property type="entry name" value="AAA_16"/>
</dbReference>
<dbReference type="Pfam" id="PF03704">
    <property type="entry name" value="BTAD"/>
    <property type="match status" value="1"/>
</dbReference>
<evidence type="ECO:0000313" key="9">
    <source>
        <dbReference type="Proteomes" id="UP000234662"/>
    </source>
</evidence>
<keyword evidence="3 5" id="KW-0238">DNA-binding</keyword>
<dbReference type="SUPFAM" id="SSF46894">
    <property type="entry name" value="C-terminal effector domain of the bipartite response regulators"/>
    <property type="match status" value="1"/>
</dbReference>
<dbReference type="Pfam" id="PF00486">
    <property type="entry name" value="Trans_reg_C"/>
    <property type="match status" value="1"/>
</dbReference>
<dbReference type="Pfam" id="PF13191">
    <property type="entry name" value="AAA_16"/>
    <property type="match status" value="1"/>
</dbReference>
<dbReference type="Gene3D" id="1.10.10.10">
    <property type="entry name" value="Winged helix-like DNA-binding domain superfamily/Winged helix DNA-binding domain"/>
    <property type="match status" value="1"/>
</dbReference>
<dbReference type="CDD" id="cd15831">
    <property type="entry name" value="BTAD"/>
    <property type="match status" value="1"/>
</dbReference>
<evidence type="ECO:0000256" key="3">
    <source>
        <dbReference type="ARBA" id="ARBA00023125"/>
    </source>
</evidence>
<dbReference type="PROSITE" id="PS51755">
    <property type="entry name" value="OMPR_PHOB"/>
    <property type="match status" value="1"/>
</dbReference>
<protein>
    <submittedName>
        <fullName evidence="8">Transcriptional regulator</fullName>
    </submittedName>
</protein>
<evidence type="ECO:0000313" key="8">
    <source>
        <dbReference type="EMBL" id="PKZ65851.1"/>
    </source>
</evidence>
<name>A0A2I1R9N4_9ACTN</name>
<dbReference type="InterPro" id="IPR011990">
    <property type="entry name" value="TPR-like_helical_dom_sf"/>
</dbReference>
<comment type="caution">
    <text evidence="8">The sequence shown here is derived from an EMBL/GenBank/DDBJ whole genome shotgun (WGS) entry which is preliminary data.</text>
</comment>
<evidence type="ECO:0000256" key="2">
    <source>
        <dbReference type="ARBA" id="ARBA00023015"/>
    </source>
</evidence>
<dbReference type="GO" id="GO:0000160">
    <property type="term" value="P:phosphorelay signal transduction system"/>
    <property type="evidence" value="ECO:0007669"/>
    <property type="project" value="InterPro"/>
</dbReference>
<gene>
    <name evidence="8" type="ORF">CYJ73_09895</name>
</gene>